<dbReference type="SMART" id="SM00849">
    <property type="entry name" value="Lactamase_B"/>
    <property type="match status" value="1"/>
</dbReference>
<dbReference type="InterPro" id="IPR050114">
    <property type="entry name" value="UPF0173_UPF0282_UlaG_hydrolase"/>
</dbReference>
<sequence length="231" mass="25817">MMDAKIKFKFLGQNCFLFTYNGKNILSDPFYNYQKEKSGFDIAAQKIDYVLITHAHGDHIADVKEVLENHPEAQVIGQPEICGYFGHKNSIDINFGGSAKIDDLKVSMVPASHTSSFPDGTYGGEPAGYFFRLPGKNIYFSGDTGVMADMEIFPKLFGFIDLAILPVGSHYTMCAKKASFAALELLKTPRVIGCHFDTFPPITINHDEAEQHFKEKNIDFTLPKLGEEFEI</sequence>
<dbReference type="PANTHER" id="PTHR43546">
    <property type="entry name" value="UPF0173 METAL-DEPENDENT HYDROLASE MJ1163-RELATED"/>
    <property type="match status" value="1"/>
</dbReference>
<dbReference type="EMBL" id="FORQ01000001">
    <property type="protein sequence ID" value="SFI63977.1"/>
    <property type="molecule type" value="Genomic_DNA"/>
</dbReference>
<dbReference type="Proteomes" id="UP000242560">
    <property type="component" value="Unassembled WGS sequence"/>
</dbReference>
<protein>
    <submittedName>
        <fullName evidence="2">L-ascorbate metabolism protein UlaG, beta-lactamase superfamily</fullName>
    </submittedName>
</protein>
<dbReference type="AlphaFoldDB" id="A0A1I3JUN7"/>
<dbReference type="SUPFAM" id="SSF56281">
    <property type="entry name" value="Metallo-hydrolase/oxidoreductase"/>
    <property type="match status" value="1"/>
</dbReference>
<proteinExistence type="predicted"/>
<evidence type="ECO:0000259" key="1">
    <source>
        <dbReference type="SMART" id="SM00849"/>
    </source>
</evidence>
<dbReference type="Pfam" id="PF12706">
    <property type="entry name" value="Lactamase_B_2"/>
    <property type="match status" value="1"/>
</dbReference>
<reference evidence="3" key="1">
    <citation type="submission" date="2016-10" db="EMBL/GenBank/DDBJ databases">
        <authorList>
            <person name="Varghese N."/>
            <person name="Submissions S."/>
        </authorList>
    </citation>
    <scope>NUCLEOTIDE SEQUENCE [LARGE SCALE GENOMIC DNA]</scope>
    <source>
        <strain evidence="3">DSM 22251</strain>
    </source>
</reference>
<dbReference type="InterPro" id="IPR036866">
    <property type="entry name" value="RibonucZ/Hydroxyglut_hydro"/>
</dbReference>
<dbReference type="NCBIfam" id="NF001911">
    <property type="entry name" value="PRK00685.1"/>
    <property type="match status" value="1"/>
</dbReference>
<dbReference type="PANTHER" id="PTHR43546:SF3">
    <property type="entry name" value="UPF0173 METAL-DEPENDENT HYDROLASE MJ1163"/>
    <property type="match status" value="1"/>
</dbReference>
<accession>A0A1I3JUN7</accession>
<evidence type="ECO:0000313" key="2">
    <source>
        <dbReference type="EMBL" id="SFI63977.1"/>
    </source>
</evidence>
<organism evidence="2 3">
    <name type="scientific">Kaistella treverensis</name>
    <dbReference type="NCBI Taxonomy" id="631455"/>
    <lineage>
        <taxon>Bacteria</taxon>
        <taxon>Pseudomonadati</taxon>
        <taxon>Bacteroidota</taxon>
        <taxon>Flavobacteriia</taxon>
        <taxon>Flavobacteriales</taxon>
        <taxon>Weeksellaceae</taxon>
        <taxon>Chryseobacterium group</taxon>
        <taxon>Kaistella</taxon>
    </lineage>
</organism>
<gene>
    <name evidence="2" type="ORF">SAMN05421638_0399</name>
</gene>
<dbReference type="Gene3D" id="3.60.15.10">
    <property type="entry name" value="Ribonuclease Z/Hydroxyacylglutathione hydrolase-like"/>
    <property type="match status" value="1"/>
</dbReference>
<name>A0A1I3JUN7_9FLAO</name>
<feature type="domain" description="Metallo-beta-lactamase" evidence="1">
    <location>
        <begin position="12"/>
        <end position="195"/>
    </location>
</feature>
<keyword evidence="3" id="KW-1185">Reference proteome</keyword>
<evidence type="ECO:0000313" key="3">
    <source>
        <dbReference type="Proteomes" id="UP000242560"/>
    </source>
</evidence>
<dbReference type="InterPro" id="IPR001279">
    <property type="entry name" value="Metallo-B-lactamas"/>
</dbReference>